<keyword evidence="9" id="KW-0408">Iron</keyword>
<evidence type="ECO:0000313" key="14">
    <source>
        <dbReference type="EMBL" id="MBU5491092.1"/>
    </source>
</evidence>
<dbReference type="InterPro" id="IPR007197">
    <property type="entry name" value="rSAM"/>
</dbReference>
<dbReference type="EC" id="1.97.1.-" evidence="12"/>
<dbReference type="Pfam" id="PF13353">
    <property type="entry name" value="Fer4_12"/>
    <property type="match status" value="1"/>
</dbReference>
<evidence type="ECO:0000256" key="11">
    <source>
        <dbReference type="ARBA" id="ARBA00047365"/>
    </source>
</evidence>
<evidence type="ECO:0000256" key="10">
    <source>
        <dbReference type="ARBA" id="ARBA00023014"/>
    </source>
</evidence>
<proteinExistence type="inferred from homology"/>
<evidence type="ECO:0000313" key="15">
    <source>
        <dbReference type="Proteomes" id="UP000783588"/>
    </source>
</evidence>
<accession>A0ABS6EV74</accession>
<evidence type="ECO:0000256" key="9">
    <source>
        <dbReference type="ARBA" id="ARBA00023004"/>
    </source>
</evidence>
<dbReference type="PANTHER" id="PTHR30352">
    <property type="entry name" value="PYRUVATE FORMATE-LYASE-ACTIVATING ENZYME"/>
    <property type="match status" value="1"/>
</dbReference>
<dbReference type="SFLD" id="SFLDG01066">
    <property type="entry name" value="organic_radical-activating_enz"/>
    <property type="match status" value="1"/>
</dbReference>
<dbReference type="SFLD" id="SFLDG01063">
    <property type="entry name" value="activating_enzymes__group_1"/>
    <property type="match status" value="1"/>
</dbReference>
<dbReference type="CDD" id="cd01335">
    <property type="entry name" value="Radical_SAM"/>
    <property type="match status" value="1"/>
</dbReference>
<organism evidence="14 15">
    <name type="scientific">Butyricicoccus intestinisimiae</name>
    <dbReference type="NCBI Taxonomy" id="2841509"/>
    <lineage>
        <taxon>Bacteria</taxon>
        <taxon>Bacillati</taxon>
        <taxon>Bacillota</taxon>
        <taxon>Clostridia</taxon>
        <taxon>Eubacteriales</taxon>
        <taxon>Butyricicoccaceae</taxon>
        <taxon>Butyricicoccus</taxon>
    </lineage>
</organism>
<evidence type="ECO:0000256" key="8">
    <source>
        <dbReference type="ARBA" id="ARBA00023002"/>
    </source>
</evidence>
<keyword evidence="7" id="KW-0479">Metal-binding</keyword>
<evidence type="ECO:0000256" key="1">
    <source>
        <dbReference type="ARBA" id="ARBA00001966"/>
    </source>
</evidence>
<comment type="cofactor">
    <cofactor evidence="1">
        <name>[4Fe-4S] cluster</name>
        <dbReference type="ChEBI" id="CHEBI:49883"/>
    </cofactor>
</comment>
<feature type="domain" description="Radical SAM core" evidence="13">
    <location>
        <begin position="17"/>
        <end position="168"/>
    </location>
</feature>
<keyword evidence="8 12" id="KW-0560">Oxidoreductase</keyword>
<comment type="caution">
    <text evidence="14">The sequence shown here is derived from an EMBL/GenBank/DDBJ whole genome shotgun (WGS) entry which is preliminary data.</text>
</comment>
<keyword evidence="6" id="KW-0949">S-adenosyl-L-methionine</keyword>
<evidence type="ECO:0000256" key="5">
    <source>
        <dbReference type="ARBA" id="ARBA00022485"/>
    </source>
</evidence>
<dbReference type="PROSITE" id="PS01087">
    <property type="entry name" value="RADICAL_ACTIVATING"/>
    <property type="match status" value="1"/>
</dbReference>
<evidence type="ECO:0000256" key="12">
    <source>
        <dbReference type="PIRNR" id="PIRNR000368"/>
    </source>
</evidence>
<dbReference type="NCBIfam" id="TIGR02491">
    <property type="entry name" value="NrdG"/>
    <property type="match status" value="1"/>
</dbReference>
<evidence type="ECO:0000256" key="2">
    <source>
        <dbReference type="ARBA" id="ARBA00003852"/>
    </source>
</evidence>
<evidence type="ECO:0000256" key="4">
    <source>
        <dbReference type="ARBA" id="ARBA00014281"/>
    </source>
</evidence>
<name>A0ABS6EV74_9FIRM</name>
<dbReference type="PANTHER" id="PTHR30352:SF2">
    <property type="entry name" value="ANAEROBIC RIBONUCLEOSIDE-TRIPHOSPHATE REDUCTASE-ACTIVATING PROTEIN"/>
    <property type="match status" value="1"/>
</dbReference>
<reference evidence="14 15" key="1">
    <citation type="submission" date="2021-06" db="EMBL/GenBank/DDBJ databases">
        <authorList>
            <person name="Sun Q."/>
            <person name="Li D."/>
        </authorList>
    </citation>
    <scope>NUCLEOTIDE SEQUENCE [LARGE SCALE GENOMIC DNA]</scope>
    <source>
        <strain evidence="14 15">MSJd-7</strain>
    </source>
</reference>
<dbReference type="SFLD" id="SFLDF00299">
    <property type="entry name" value="anaerobic_ribonucleoside-triph"/>
    <property type="match status" value="1"/>
</dbReference>
<comment type="catalytic activity">
    <reaction evidence="11">
        <text>glycyl-[protein] + reduced [flavodoxin] + S-adenosyl-L-methionine = glycin-2-yl radical-[protein] + semiquinone [flavodoxin] + 5'-deoxyadenosine + L-methionine + H(+)</text>
        <dbReference type="Rhea" id="RHEA:61976"/>
        <dbReference type="Rhea" id="RHEA-COMP:10622"/>
        <dbReference type="Rhea" id="RHEA-COMP:14480"/>
        <dbReference type="Rhea" id="RHEA-COMP:15993"/>
        <dbReference type="Rhea" id="RHEA-COMP:15994"/>
        <dbReference type="ChEBI" id="CHEBI:15378"/>
        <dbReference type="ChEBI" id="CHEBI:17319"/>
        <dbReference type="ChEBI" id="CHEBI:29947"/>
        <dbReference type="ChEBI" id="CHEBI:32722"/>
        <dbReference type="ChEBI" id="CHEBI:57618"/>
        <dbReference type="ChEBI" id="CHEBI:57844"/>
        <dbReference type="ChEBI" id="CHEBI:59789"/>
        <dbReference type="ChEBI" id="CHEBI:140311"/>
    </reaction>
</comment>
<keyword evidence="15" id="KW-1185">Reference proteome</keyword>
<dbReference type="InterPro" id="IPR012837">
    <property type="entry name" value="NrdG"/>
</dbReference>
<evidence type="ECO:0000256" key="3">
    <source>
        <dbReference type="ARBA" id="ARBA00009777"/>
    </source>
</evidence>
<gene>
    <name evidence="14" type="primary">nrdG</name>
    <name evidence="14" type="ORF">KQI75_10755</name>
</gene>
<keyword evidence="5" id="KW-0004">4Fe-4S</keyword>
<dbReference type="InterPro" id="IPR001989">
    <property type="entry name" value="Radical_activat_CS"/>
</dbReference>
<dbReference type="RefSeq" id="WP_216470806.1">
    <property type="nucleotide sequence ID" value="NZ_JAHLQI010000006.1"/>
</dbReference>
<sequence length="168" mass="18686">MKDELLRVAGVIDESIVDGPGIRFVIFTQGCPHHCAGCHNPQTHDFDGGEQVPISRLLEDILENPLISGVTLSGGEPFCQPKPLAELAQELKRHGKHVMAYTGYTWEQLRGKQDADIERLLAQCDVLVDGKFIESQKDMLLRFRGSRNQRLIDVQKSLQAEQVVLAGV</sequence>
<comment type="similarity">
    <text evidence="3 12">Belongs to the organic radical-activating enzymes family.</text>
</comment>
<evidence type="ECO:0000259" key="13">
    <source>
        <dbReference type="PROSITE" id="PS51918"/>
    </source>
</evidence>
<evidence type="ECO:0000256" key="6">
    <source>
        <dbReference type="ARBA" id="ARBA00022691"/>
    </source>
</evidence>
<dbReference type="InterPro" id="IPR034457">
    <property type="entry name" value="Organic_radical-activating"/>
</dbReference>
<evidence type="ECO:0000256" key="7">
    <source>
        <dbReference type="ARBA" id="ARBA00022723"/>
    </source>
</evidence>
<keyword evidence="10" id="KW-0411">Iron-sulfur</keyword>
<dbReference type="EMBL" id="JAHLQI010000006">
    <property type="protein sequence ID" value="MBU5491092.1"/>
    <property type="molecule type" value="Genomic_DNA"/>
</dbReference>
<dbReference type="Proteomes" id="UP000783588">
    <property type="component" value="Unassembled WGS sequence"/>
</dbReference>
<dbReference type="PIRSF" id="PIRSF000368">
    <property type="entry name" value="NrdG"/>
    <property type="match status" value="1"/>
</dbReference>
<protein>
    <recommendedName>
        <fullName evidence="4 12">Anaerobic ribonucleoside-triphosphate reductase-activating protein</fullName>
        <ecNumber evidence="12">1.97.1.-</ecNumber>
    </recommendedName>
</protein>
<dbReference type="SFLD" id="SFLDS00029">
    <property type="entry name" value="Radical_SAM"/>
    <property type="match status" value="1"/>
</dbReference>
<dbReference type="PROSITE" id="PS51918">
    <property type="entry name" value="RADICAL_SAM"/>
    <property type="match status" value="1"/>
</dbReference>
<comment type="function">
    <text evidence="2 12">Activation of anaerobic ribonucleoside-triphosphate reductase under anaerobic conditions by generation of an organic free radical, using S-adenosylmethionine and reduced flavodoxin as cosubstrates to produce 5'-deoxy-adenosine.</text>
</comment>